<organism evidence="2 3">
    <name type="scientific">Guptibacillus hwajinpoensis</name>
    <dbReference type="NCBI Taxonomy" id="208199"/>
    <lineage>
        <taxon>Bacteria</taxon>
        <taxon>Bacillati</taxon>
        <taxon>Bacillota</taxon>
        <taxon>Bacilli</taxon>
        <taxon>Bacillales</taxon>
        <taxon>Guptibacillaceae</taxon>
        <taxon>Guptibacillus</taxon>
    </lineage>
</organism>
<keyword evidence="1" id="KW-1133">Transmembrane helix</keyword>
<feature type="transmembrane region" description="Helical" evidence="1">
    <location>
        <begin position="37"/>
        <end position="54"/>
    </location>
</feature>
<proteinExistence type="predicted"/>
<evidence type="ECO:0000256" key="1">
    <source>
        <dbReference type="SAM" id="Phobius"/>
    </source>
</evidence>
<protein>
    <submittedName>
        <fullName evidence="2">Uncharacterized protein</fullName>
    </submittedName>
</protein>
<keyword evidence="1" id="KW-0472">Membrane</keyword>
<accession>A0A845F0Q9</accession>
<feature type="transmembrane region" description="Helical" evidence="1">
    <location>
        <begin position="12"/>
        <end position="31"/>
    </location>
</feature>
<dbReference type="EMBL" id="WMEY01000004">
    <property type="protein sequence ID" value="MYL64317.1"/>
    <property type="molecule type" value="Genomic_DNA"/>
</dbReference>
<dbReference type="RefSeq" id="WP_160919779.1">
    <property type="nucleotide sequence ID" value="NZ_WMEY01000004.1"/>
</dbReference>
<evidence type="ECO:0000313" key="2">
    <source>
        <dbReference type="EMBL" id="MYL64317.1"/>
    </source>
</evidence>
<gene>
    <name evidence="2" type="ORF">GLW07_13250</name>
</gene>
<reference evidence="2 3" key="1">
    <citation type="submission" date="2019-11" db="EMBL/GenBank/DDBJ databases">
        <title>Genome sequences of 17 halophilic strains isolated from different environments.</title>
        <authorList>
            <person name="Furrow R.E."/>
        </authorList>
    </citation>
    <scope>NUCLEOTIDE SEQUENCE [LARGE SCALE GENOMIC DNA]</scope>
    <source>
        <strain evidence="2 3">22506_14_FS</strain>
    </source>
</reference>
<dbReference type="Proteomes" id="UP000447833">
    <property type="component" value="Unassembled WGS sequence"/>
</dbReference>
<comment type="caution">
    <text evidence="2">The sequence shown here is derived from an EMBL/GenBank/DDBJ whole genome shotgun (WGS) entry which is preliminary data.</text>
</comment>
<dbReference type="AlphaFoldDB" id="A0A845F0Q9"/>
<keyword evidence="1" id="KW-0812">Transmembrane</keyword>
<evidence type="ECO:0000313" key="3">
    <source>
        <dbReference type="Proteomes" id="UP000447833"/>
    </source>
</evidence>
<name>A0A845F0Q9_9BACL</name>
<sequence length="68" mass="8183">MMRYTVVRNLYLFLGWFYLVSVLLIAGYAFVYDLGLPALYFIWIIVGGILLFIFRRNMKRVMREKPIK</sequence>